<comment type="similarity">
    <text evidence="2">Belongs to the MreD family.</text>
</comment>
<evidence type="ECO:0000256" key="5">
    <source>
        <dbReference type="ARBA" id="ARBA00022960"/>
    </source>
</evidence>
<keyword evidence="6 8" id="KW-1133">Transmembrane helix</keyword>
<keyword evidence="4 8" id="KW-0812">Transmembrane</keyword>
<protein>
    <submittedName>
        <fullName evidence="9">Rod shape-determining protein MreD</fullName>
    </submittedName>
</protein>
<feature type="transmembrane region" description="Helical" evidence="8">
    <location>
        <begin position="108"/>
        <end position="130"/>
    </location>
</feature>
<keyword evidence="10" id="KW-1185">Reference proteome</keyword>
<dbReference type="InterPro" id="IPR007227">
    <property type="entry name" value="Cell_shape_determining_MreD"/>
</dbReference>
<dbReference type="EMBL" id="JACRSP010000005">
    <property type="protein sequence ID" value="MBC8537126.1"/>
    <property type="molecule type" value="Genomic_DNA"/>
</dbReference>
<feature type="transmembrane region" description="Helical" evidence="8">
    <location>
        <begin position="12"/>
        <end position="30"/>
    </location>
</feature>
<dbReference type="AlphaFoldDB" id="A0A926HVY6"/>
<name>A0A926HVY6_9FIRM</name>
<organism evidence="9 10">
    <name type="scientific">Feifania hominis</name>
    <dbReference type="NCBI Taxonomy" id="2763660"/>
    <lineage>
        <taxon>Bacteria</taxon>
        <taxon>Bacillati</taxon>
        <taxon>Bacillota</taxon>
        <taxon>Clostridia</taxon>
        <taxon>Eubacteriales</taxon>
        <taxon>Feifaniaceae</taxon>
        <taxon>Feifania</taxon>
    </lineage>
</organism>
<evidence type="ECO:0000256" key="3">
    <source>
        <dbReference type="ARBA" id="ARBA00022475"/>
    </source>
</evidence>
<reference evidence="9" key="1">
    <citation type="submission" date="2020-08" db="EMBL/GenBank/DDBJ databases">
        <title>Genome public.</title>
        <authorList>
            <person name="Liu C."/>
            <person name="Sun Q."/>
        </authorList>
    </citation>
    <scope>NUCLEOTIDE SEQUENCE</scope>
    <source>
        <strain evidence="9">BX7</strain>
    </source>
</reference>
<evidence type="ECO:0000256" key="4">
    <source>
        <dbReference type="ARBA" id="ARBA00022692"/>
    </source>
</evidence>
<accession>A0A926HVY6</accession>
<dbReference type="GO" id="GO:0005886">
    <property type="term" value="C:plasma membrane"/>
    <property type="evidence" value="ECO:0007669"/>
    <property type="project" value="UniProtKB-SubCell"/>
</dbReference>
<keyword evidence="5" id="KW-0133">Cell shape</keyword>
<dbReference type="RefSeq" id="WP_249301430.1">
    <property type="nucleotide sequence ID" value="NZ_JACRSP010000005.1"/>
</dbReference>
<comment type="subcellular location">
    <subcellularLocation>
        <location evidence="1">Cell membrane</location>
        <topology evidence="1">Multi-pass membrane protein</topology>
    </subcellularLocation>
</comment>
<dbReference type="Pfam" id="PF04093">
    <property type="entry name" value="MreD"/>
    <property type="match status" value="1"/>
</dbReference>
<evidence type="ECO:0000256" key="8">
    <source>
        <dbReference type="SAM" id="Phobius"/>
    </source>
</evidence>
<dbReference type="GO" id="GO:0008360">
    <property type="term" value="P:regulation of cell shape"/>
    <property type="evidence" value="ECO:0007669"/>
    <property type="project" value="UniProtKB-KW"/>
</dbReference>
<keyword evidence="7 8" id="KW-0472">Membrane</keyword>
<dbReference type="Proteomes" id="UP000620366">
    <property type="component" value="Unassembled WGS sequence"/>
</dbReference>
<evidence type="ECO:0000313" key="9">
    <source>
        <dbReference type="EMBL" id="MBC8537126.1"/>
    </source>
</evidence>
<sequence length="174" mass="19242">MFARHRSTINKVSAYGLLLLAVMLLQTTFMHHLAIRDVKPSLLVVSVVCVALFSDYRTGTVFGGILGLLCDVSSAAVFGYYTLMLMLIGFCVGVLSDAAIRRSLPSALLVYFCAYAAYFVILILTSVVVVGNFSVLPYRLRVTFFEMLYSLLFLPVLYFAAKKISALLASLDRR</sequence>
<gene>
    <name evidence="9" type="primary">mreD</name>
    <name evidence="9" type="ORF">H8695_10545</name>
</gene>
<evidence type="ECO:0000256" key="6">
    <source>
        <dbReference type="ARBA" id="ARBA00022989"/>
    </source>
</evidence>
<dbReference type="NCBIfam" id="TIGR03426">
    <property type="entry name" value="shape_MreD"/>
    <property type="match status" value="1"/>
</dbReference>
<comment type="caution">
    <text evidence="9">The sequence shown here is derived from an EMBL/GenBank/DDBJ whole genome shotgun (WGS) entry which is preliminary data.</text>
</comment>
<keyword evidence="3" id="KW-1003">Cell membrane</keyword>
<evidence type="ECO:0000256" key="2">
    <source>
        <dbReference type="ARBA" id="ARBA00007776"/>
    </source>
</evidence>
<evidence type="ECO:0000256" key="7">
    <source>
        <dbReference type="ARBA" id="ARBA00023136"/>
    </source>
</evidence>
<feature type="transmembrane region" description="Helical" evidence="8">
    <location>
        <begin position="142"/>
        <end position="161"/>
    </location>
</feature>
<feature type="transmembrane region" description="Helical" evidence="8">
    <location>
        <begin position="78"/>
        <end position="96"/>
    </location>
</feature>
<proteinExistence type="inferred from homology"/>
<evidence type="ECO:0000256" key="1">
    <source>
        <dbReference type="ARBA" id="ARBA00004651"/>
    </source>
</evidence>
<evidence type="ECO:0000313" key="10">
    <source>
        <dbReference type="Proteomes" id="UP000620366"/>
    </source>
</evidence>